<proteinExistence type="predicted"/>
<keyword evidence="1" id="KW-0472">Membrane</keyword>
<comment type="caution">
    <text evidence="2">The sequence shown here is derived from an EMBL/GenBank/DDBJ whole genome shotgun (WGS) entry which is preliminary data.</text>
</comment>
<dbReference type="Proteomes" id="UP000327157">
    <property type="component" value="Chromosome 5"/>
</dbReference>
<reference evidence="2 3" key="1">
    <citation type="submission" date="2019-09" db="EMBL/GenBank/DDBJ databases">
        <authorList>
            <person name="Ou C."/>
        </authorList>
    </citation>
    <scope>NUCLEOTIDE SEQUENCE [LARGE SCALE GENOMIC DNA]</scope>
    <source>
        <strain evidence="2">S2</strain>
        <tissue evidence="2">Leaf</tissue>
    </source>
</reference>
<reference evidence="2 3" key="3">
    <citation type="submission" date="2019-11" db="EMBL/GenBank/DDBJ databases">
        <title>A de novo genome assembly of a pear dwarfing rootstock.</title>
        <authorList>
            <person name="Wang F."/>
            <person name="Wang J."/>
            <person name="Li S."/>
            <person name="Zhang Y."/>
            <person name="Fang M."/>
            <person name="Ma L."/>
            <person name="Zhao Y."/>
            <person name="Jiang S."/>
        </authorList>
    </citation>
    <scope>NUCLEOTIDE SEQUENCE [LARGE SCALE GENOMIC DNA]</scope>
    <source>
        <strain evidence="2">S2</strain>
        <tissue evidence="2">Leaf</tissue>
    </source>
</reference>
<accession>A0A5N5IBJ6</accession>
<sequence length="146" mass="16404">MRIDYSQQPVLVVSSVATFIVSIVVFILSVTVSRLRAVEPECTVKWELKLVVTNSNSKHGFDLYIGDHLQSLPPPLLLTSETNQTCTLSFKMQIDNAYFGEELIEEIARGIIQVHLNVMARFQLMPTTSKLEGFHVLQHSCPNMGL</sequence>
<keyword evidence="1" id="KW-1133">Transmembrane helix</keyword>
<gene>
    <name evidence="2" type="ORF">D8674_027171</name>
</gene>
<dbReference type="AlphaFoldDB" id="A0A5N5IBJ6"/>
<organism evidence="2 3">
    <name type="scientific">Pyrus ussuriensis x Pyrus communis</name>
    <dbReference type="NCBI Taxonomy" id="2448454"/>
    <lineage>
        <taxon>Eukaryota</taxon>
        <taxon>Viridiplantae</taxon>
        <taxon>Streptophyta</taxon>
        <taxon>Embryophyta</taxon>
        <taxon>Tracheophyta</taxon>
        <taxon>Spermatophyta</taxon>
        <taxon>Magnoliopsida</taxon>
        <taxon>eudicotyledons</taxon>
        <taxon>Gunneridae</taxon>
        <taxon>Pentapetalae</taxon>
        <taxon>rosids</taxon>
        <taxon>fabids</taxon>
        <taxon>Rosales</taxon>
        <taxon>Rosaceae</taxon>
        <taxon>Amygdaloideae</taxon>
        <taxon>Maleae</taxon>
        <taxon>Pyrus</taxon>
    </lineage>
</organism>
<keyword evidence="1" id="KW-0812">Transmembrane</keyword>
<evidence type="ECO:0000313" key="2">
    <source>
        <dbReference type="EMBL" id="KAB2636637.1"/>
    </source>
</evidence>
<dbReference type="EMBL" id="SMOL01000004">
    <property type="protein sequence ID" value="KAB2636637.1"/>
    <property type="molecule type" value="Genomic_DNA"/>
</dbReference>
<name>A0A5N5IBJ6_9ROSA</name>
<feature type="transmembrane region" description="Helical" evidence="1">
    <location>
        <begin position="12"/>
        <end position="32"/>
    </location>
</feature>
<keyword evidence="3" id="KW-1185">Reference proteome</keyword>
<evidence type="ECO:0000313" key="3">
    <source>
        <dbReference type="Proteomes" id="UP000327157"/>
    </source>
</evidence>
<evidence type="ECO:0000256" key="1">
    <source>
        <dbReference type="SAM" id="Phobius"/>
    </source>
</evidence>
<reference evidence="3" key="2">
    <citation type="submission" date="2019-10" db="EMBL/GenBank/DDBJ databases">
        <title>A de novo genome assembly of a pear dwarfing rootstock.</title>
        <authorList>
            <person name="Wang F."/>
            <person name="Wang J."/>
            <person name="Li S."/>
            <person name="Zhang Y."/>
            <person name="Fang M."/>
            <person name="Ma L."/>
            <person name="Zhao Y."/>
            <person name="Jiang S."/>
        </authorList>
    </citation>
    <scope>NUCLEOTIDE SEQUENCE [LARGE SCALE GENOMIC DNA]</scope>
</reference>
<protein>
    <submittedName>
        <fullName evidence="2">Uncharacterized protein</fullName>
    </submittedName>
</protein>